<keyword evidence="2" id="KW-1185">Reference proteome</keyword>
<evidence type="ECO:0000313" key="2">
    <source>
        <dbReference type="Proteomes" id="UP001214441"/>
    </source>
</evidence>
<comment type="caution">
    <text evidence="1">The sequence shown here is derived from an EMBL/GenBank/DDBJ whole genome shotgun (WGS) entry which is preliminary data.</text>
</comment>
<dbReference type="RefSeq" id="WP_274046036.1">
    <property type="nucleotide sequence ID" value="NZ_JANCPR020000036.1"/>
</dbReference>
<dbReference type="EMBL" id="JANCPR020000036">
    <property type="protein sequence ID" value="MDJ1136097.1"/>
    <property type="molecule type" value="Genomic_DNA"/>
</dbReference>
<organism evidence="1 2">
    <name type="scientific">Streptomyces iconiensis</name>
    <dbReference type="NCBI Taxonomy" id="1384038"/>
    <lineage>
        <taxon>Bacteria</taxon>
        <taxon>Bacillati</taxon>
        <taxon>Actinomycetota</taxon>
        <taxon>Actinomycetes</taxon>
        <taxon>Kitasatosporales</taxon>
        <taxon>Streptomycetaceae</taxon>
        <taxon>Streptomyces</taxon>
    </lineage>
</organism>
<reference evidence="1 2" key="1">
    <citation type="submission" date="2023-05" db="EMBL/GenBank/DDBJ databases">
        <title>Streptantibioticus silvisoli sp. nov., acidotolerant actinomycetes 1 from pine litter.</title>
        <authorList>
            <person name="Swiecimska M."/>
            <person name="Golinska P."/>
            <person name="Sangal V."/>
            <person name="Wachnowicz B."/>
            <person name="Goodfellow M."/>
        </authorList>
    </citation>
    <scope>NUCLEOTIDE SEQUENCE [LARGE SCALE GENOMIC DNA]</scope>
    <source>
        <strain evidence="1 2">DSM 42109</strain>
    </source>
</reference>
<name>A0ABT7A426_9ACTN</name>
<sequence>MYKPVEYEADLPEFPTPHPPLPVAGCDDCVRYLAQHAAAERDGDGSRAADVRVLWRSHLARTHGTGAGARTGAAR</sequence>
<gene>
    <name evidence="1" type="ORF">NMN56_029940</name>
</gene>
<evidence type="ECO:0000313" key="1">
    <source>
        <dbReference type="EMBL" id="MDJ1136097.1"/>
    </source>
</evidence>
<protein>
    <submittedName>
        <fullName evidence="1">Uncharacterized protein</fullName>
    </submittedName>
</protein>
<dbReference type="Proteomes" id="UP001214441">
    <property type="component" value="Unassembled WGS sequence"/>
</dbReference>
<accession>A0ABT7A426</accession>
<proteinExistence type="predicted"/>